<evidence type="ECO:0000259" key="15">
    <source>
        <dbReference type="Pfam" id="PF00278"/>
    </source>
</evidence>
<dbReference type="AlphaFoldDB" id="A0A7X0NFM9"/>
<dbReference type="InterPro" id="IPR000183">
    <property type="entry name" value="Orn/DAP/Arg_de-COase"/>
</dbReference>
<comment type="pathway">
    <text evidence="8 12 14">Amino-acid biosynthesis; L-lysine biosynthesis via DAP pathway; L-lysine from DL-2,6-diaminopimelate: step 1/1.</text>
</comment>
<feature type="binding site" evidence="12">
    <location>
        <begin position="273"/>
        <end position="276"/>
    </location>
    <ligand>
        <name>pyridoxal 5'-phosphate</name>
        <dbReference type="ChEBI" id="CHEBI:597326"/>
    </ligand>
</feature>
<evidence type="ECO:0000256" key="6">
    <source>
        <dbReference type="ARBA" id="ARBA00023239"/>
    </source>
</evidence>
<dbReference type="GO" id="GO:0030170">
    <property type="term" value="F:pyridoxal phosphate binding"/>
    <property type="evidence" value="ECO:0007669"/>
    <property type="project" value="UniProtKB-UniRule"/>
</dbReference>
<dbReference type="Proteomes" id="UP000537141">
    <property type="component" value="Unassembled WGS sequence"/>
</dbReference>
<dbReference type="EC" id="4.1.1.20" evidence="10 12"/>
<keyword evidence="4 12" id="KW-0663">Pyridoxal phosphate</keyword>
<evidence type="ECO:0000256" key="12">
    <source>
        <dbReference type="HAMAP-Rule" id="MF_02120"/>
    </source>
</evidence>
<dbReference type="PANTHER" id="PTHR43727">
    <property type="entry name" value="DIAMINOPIMELATE DECARBOXYLASE"/>
    <property type="match status" value="1"/>
</dbReference>
<evidence type="ECO:0000256" key="11">
    <source>
        <dbReference type="ARBA" id="ARBA00074972"/>
    </source>
</evidence>
<dbReference type="Gene3D" id="3.20.20.10">
    <property type="entry name" value="Alanine racemase"/>
    <property type="match status" value="1"/>
</dbReference>
<comment type="cofactor">
    <cofactor evidence="1 12 13 14">
        <name>pyridoxal 5'-phosphate</name>
        <dbReference type="ChEBI" id="CHEBI:597326"/>
    </cofactor>
</comment>
<dbReference type="FunFam" id="3.20.20.10:FF:000003">
    <property type="entry name" value="Diaminopimelate decarboxylase"/>
    <property type="match status" value="1"/>
</dbReference>
<evidence type="ECO:0000313" key="17">
    <source>
        <dbReference type="EMBL" id="MBB6542574.1"/>
    </source>
</evidence>
<dbReference type="GO" id="GO:0008836">
    <property type="term" value="F:diaminopimelate decarboxylase activity"/>
    <property type="evidence" value="ECO:0007669"/>
    <property type="project" value="UniProtKB-UniRule"/>
</dbReference>
<dbReference type="PRINTS" id="PR01181">
    <property type="entry name" value="DAPDCRBXLASE"/>
</dbReference>
<keyword evidence="18" id="KW-1185">Reference proteome</keyword>
<feature type="binding site" evidence="12">
    <location>
        <position position="316"/>
    </location>
    <ligand>
        <name>substrate</name>
    </ligand>
</feature>
<dbReference type="Pfam" id="PF00278">
    <property type="entry name" value="Orn_DAP_Arg_deC"/>
    <property type="match status" value="1"/>
</dbReference>
<comment type="caution">
    <text evidence="17">The sequence shown here is derived from an EMBL/GenBank/DDBJ whole genome shotgun (WGS) entry which is preliminary data.</text>
</comment>
<dbReference type="SUPFAM" id="SSF51419">
    <property type="entry name" value="PLP-binding barrel"/>
    <property type="match status" value="1"/>
</dbReference>
<evidence type="ECO:0000256" key="10">
    <source>
        <dbReference type="ARBA" id="ARBA00066427"/>
    </source>
</evidence>
<feature type="active site" description="Proton donor" evidence="13">
    <location>
        <position position="343"/>
    </location>
</feature>
<feature type="binding site" evidence="12">
    <location>
        <position position="371"/>
    </location>
    <ligand>
        <name>substrate</name>
    </ligand>
</feature>
<comment type="subunit">
    <text evidence="12">Homodimer.</text>
</comment>
<protein>
    <recommendedName>
        <fullName evidence="11 12">Diaminopimelate decarboxylase</fullName>
        <shortName evidence="12">DAP decarboxylase</shortName>
        <shortName evidence="12">DAPDC</shortName>
        <ecNumber evidence="10 12">4.1.1.20</ecNumber>
    </recommendedName>
</protein>
<reference evidence="17 18" key="1">
    <citation type="submission" date="2020-08" db="EMBL/GenBank/DDBJ databases">
        <title>Genomic Encyclopedia of Type Strains, Phase IV (KMG-IV): sequencing the most valuable type-strain genomes for metagenomic binning, comparative biology and taxonomic classification.</title>
        <authorList>
            <person name="Goeker M."/>
        </authorList>
    </citation>
    <scope>NUCLEOTIDE SEQUENCE [LARGE SCALE GENOMIC DNA]</scope>
    <source>
        <strain evidence="17 18">DSM 26287</strain>
    </source>
</reference>
<feature type="binding site" evidence="12">
    <location>
        <position position="276"/>
    </location>
    <ligand>
        <name>substrate</name>
    </ligand>
</feature>
<feature type="binding site" evidence="12">
    <location>
        <position position="371"/>
    </location>
    <ligand>
        <name>pyridoxal 5'-phosphate</name>
        <dbReference type="ChEBI" id="CHEBI:597326"/>
    </ligand>
</feature>
<evidence type="ECO:0000256" key="8">
    <source>
        <dbReference type="ARBA" id="ARBA00060643"/>
    </source>
</evidence>
<dbReference type="RefSeq" id="WP_184423389.1">
    <property type="nucleotide sequence ID" value="NZ_AP027362.1"/>
</dbReference>
<dbReference type="CDD" id="cd06828">
    <property type="entry name" value="PLPDE_III_DapDC"/>
    <property type="match status" value="1"/>
</dbReference>
<dbReference type="Pfam" id="PF02784">
    <property type="entry name" value="Orn_Arg_deC_N"/>
    <property type="match status" value="1"/>
</dbReference>
<comment type="function">
    <text evidence="12">Specifically catalyzes the decarboxylation of meso-diaminopimelate (meso-DAP) to L-lysine.</text>
</comment>
<evidence type="ECO:0000259" key="16">
    <source>
        <dbReference type="Pfam" id="PF02784"/>
    </source>
</evidence>
<gene>
    <name evidence="12" type="primary">lysA</name>
    <name evidence="17" type="ORF">HNQ55_001073</name>
</gene>
<accession>A0A7X0NFM9</accession>
<dbReference type="PRINTS" id="PR01179">
    <property type="entry name" value="ODADCRBXLASE"/>
</dbReference>
<sequence length="415" mass="45648">MDFFNYKDNTLFAENVAVSELAKHYQTPLYVYSRATIERHWHAFNEAAGEHPHLVCYAVKANSNLAVLNVMARLGSGFDIVSKGELARVIEAGGDVSKVVFSGVGKKSDEIAYALEKGIYCFNVESEPELERIQRVAKSLDKVAPISLRVNPDVDAGTHPYISTGLKENKFGVAIDDALPIYLKAKQMSHIAIKGIDCHIGSQLTSVAPFIDALDRLLITIDTLAEQGIILSHIDVGGGLGVHYKDENPPLPREYATAIVERLAGRKLTLLFEPGRAIMANAGILITEVEFIKTNQDRHFALVDAAMNDLIRPALYQAWQNIIPVTVDHTLESKVYDIVGPVCETGDFLGKDRDLAIQAGDLLAVRSSGAYGFTMSSNYNSRPRAAEVMVDGEQHFLVRQRESLAQLWQGESLLP</sequence>
<name>A0A7X0NFM9_9GAMM</name>
<feature type="binding site" evidence="12">
    <location>
        <position position="312"/>
    </location>
    <ligand>
        <name>substrate</name>
    </ligand>
</feature>
<dbReference type="PANTHER" id="PTHR43727:SF2">
    <property type="entry name" value="GROUP IV DECARBOXYLASE"/>
    <property type="match status" value="1"/>
</dbReference>
<dbReference type="HAMAP" id="MF_02120">
    <property type="entry name" value="LysA"/>
    <property type="match status" value="1"/>
</dbReference>
<evidence type="ECO:0000256" key="2">
    <source>
        <dbReference type="ARBA" id="ARBA00022605"/>
    </source>
</evidence>
<dbReference type="NCBIfam" id="TIGR01048">
    <property type="entry name" value="lysA"/>
    <property type="match status" value="1"/>
</dbReference>
<keyword evidence="2 12" id="KW-0028">Amino-acid biosynthesis</keyword>
<dbReference type="InterPro" id="IPR022643">
    <property type="entry name" value="De-COase2_C"/>
</dbReference>
<evidence type="ECO:0000256" key="3">
    <source>
        <dbReference type="ARBA" id="ARBA00022793"/>
    </source>
</evidence>
<evidence type="ECO:0000256" key="14">
    <source>
        <dbReference type="RuleBase" id="RU003738"/>
    </source>
</evidence>
<feature type="binding site" evidence="12">
    <location>
        <position position="344"/>
    </location>
    <ligand>
        <name>substrate</name>
    </ligand>
</feature>
<evidence type="ECO:0000256" key="4">
    <source>
        <dbReference type="ARBA" id="ARBA00022898"/>
    </source>
</evidence>
<evidence type="ECO:0000256" key="5">
    <source>
        <dbReference type="ARBA" id="ARBA00023154"/>
    </source>
</evidence>
<dbReference type="InterPro" id="IPR022653">
    <property type="entry name" value="De-COase2_pyr-phos_BS"/>
</dbReference>
<organism evidence="17 18">
    <name type="scientific">Thalassotalea piscium</name>
    <dbReference type="NCBI Taxonomy" id="1230533"/>
    <lineage>
        <taxon>Bacteria</taxon>
        <taxon>Pseudomonadati</taxon>
        <taxon>Pseudomonadota</taxon>
        <taxon>Gammaproteobacteria</taxon>
        <taxon>Alteromonadales</taxon>
        <taxon>Colwelliaceae</taxon>
        <taxon>Thalassotalea</taxon>
    </lineage>
</organism>
<evidence type="ECO:0000313" key="18">
    <source>
        <dbReference type="Proteomes" id="UP000537141"/>
    </source>
</evidence>
<feature type="domain" description="Orn/DAP/Arg decarboxylase 2 C-terminal" evidence="15">
    <location>
        <begin position="30"/>
        <end position="369"/>
    </location>
</feature>
<dbReference type="InterPro" id="IPR002986">
    <property type="entry name" value="DAP_deCOOHase_LysA"/>
</dbReference>
<dbReference type="FunFam" id="2.40.37.10:FF:000003">
    <property type="entry name" value="Diaminopimelate decarboxylase"/>
    <property type="match status" value="1"/>
</dbReference>
<feature type="domain" description="Orn/DAP/Arg decarboxylase 2 N-terminal" evidence="16">
    <location>
        <begin position="35"/>
        <end position="280"/>
    </location>
</feature>
<comment type="similarity">
    <text evidence="9 12">Belongs to the Orn/Lys/Arg decarboxylase class-II family. LysA subfamily.</text>
</comment>
<dbReference type="SUPFAM" id="SSF50621">
    <property type="entry name" value="Alanine racemase C-terminal domain-like"/>
    <property type="match status" value="1"/>
</dbReference>
<dbReference type="InterPro" id="IPR029066">
    <property type="entry name" value="PLP-binding_barrel"/>
</dbReference>
<keyword evidence="5 12" id="KW-0457">Lysine biosynthesis</keyword>
<dbReference type="PROSITE" id="PS00878">
    <property type="entry name" value="ODR_DC_2_1"/>
    <property type="match status" value="1"/>
</dbReference>
<feature type="modified residue" description="N6-(pyridoxal phosphate)lysine" evidence="12 13">
    <location>
        <position position="60"/>
    </location>
</feature>
<evidence type="ECO:0000256" key="7">
    <source>
        <dbReference type="ARBA" id="ARBA00050464"/>
    </source>
</evidence>
<dbReference type="GO" id="GO:0009089">
    <property type="term" value="P:lysine biosynthetic process via diaminopimelate"/>
    <property type="evidence" value="ECO:0007669"/>
    <property type="project" value="UniProtKB-UniRule"/>
</dbReference>
<dbReference type="UniPathway" id="UPA00034">
    <property type="reaction ID" value="UER00027"/>
</dbReference>
<dbReference type="InterPro" id="IPR009006">
    <property type="entry name" value="Ala_racemase/Decarboxylase_C"/>
</dbReference>
<dbReference type="InterPro" id="IPR022644">
    <property type="entry name" value="De-COase2_N"/>
</dbReference>
<comment type="catalytic activity">
    <reaction evidence="7 12 14">
        <text>meso-2,6-diaminopimelate + H(+) = L-lysine + CO2</text>
        <dbReference type="Rhea" id="RHEA:15101"/>
        <dbReference type="ChEBI" id="CHEBI:15378"/>
        <dbReference type="ChEBI" id="CHEBI:16526"/>
        <dbReference type="ChEBI" id="CHEBI:32551"/>
        <dbReference type="ChEBI" id="CHEBI:57791"/>
        <dbReference type="EC" id="4.1.1.20"/>
    </reaction>
</comment>
<evidence type="ECO:0000256" key="1">
    <source>
        <dbReference type="ARBA" id="ARBA00001933"/>
    </source>
</evidence>
<feature type="binding site" evidence="12">
    <location>
        <position position="239"/>
    </location>
    <ligand>
        <name>pyridoxal 5'-phosphate</name>
        <dbReference type="ChEBI" id="CHEBI:597326"/>
    </ligand>
</feature>
<keyword evidence="3 12" id="KW-0210">Decarboxylase</keyword>
<keyword evidence="6 12" id="KW-0456">Lyase</keyword>
<proteinExistence type="inferred from homology"/>
<evidence type="ECO:0000256" key="13">
    <source>
        <dbReference type="PIRSR" id="PIRSR600183-50"/>
    </source>
</evidence>
<dbReference type="EMBL" id="JACHHU010000006">
    <property type="protein sequence ID" value="MBB6542574.1"/>
    <property type="molecule type" value="Genomic_DNA"/>
</dbReference>
<dbReference type="Gene3D" id="2.40.37.10">
    <property type="entry name" value="Lyase, Ornithine Decarboxylase, Chain A, domain 1"/>
    <property type="match status" value="1"/>
</dbReference>
<evidence type="ECO:0000256" key="9">
    <source>
        <dbReference type="ARBA" id="ARBA00060983"/>
    </source>
</evidence>